<evidence type="ECO:0008006" key="3">
    <source>
        <dbReference type="Google" id="ProtNLM"/>
    </source>
</evidence>
<name>A0ABU6KAX3_9BACI</name>
<accession>A0ABU6KAX3</accession>
<organism evidence="1 2">
    <name type="scientific">Virgibacillus tibetensis</name>
    <dbReference type="NCBI Taxonomy" id="3042313"/>
    <lineage>
        <taxon>Bacteria</taxon>
        <taxon>Bacillati</taxon>
        <taxon>Bacillota</taxon>
        <taxon>Bacilli</taxon>
        <taxon>Bacillales</taxon>
        <taxon>Bacillaceae</taxon>
        <taxon>Virgibacillus</taxon>
    </lineage>
</organism>
<dbReference type="RefSeq" id="WP_327605977.1">
    <property type="nucleotide sequence ID" value="NZ_JARZFX010000001.1"/>
</dbReference>
<keyword evidence="2" id="KW-1185">Reference proteome</keyword>
<dbReference type="InterPro" id="IPR036410">
    <property type="entry name" value="HSP_DnaJ_Cys-rich_dom_sf"/>
</dbReference>
<dbReference type="SUPFAM" id="SSF57938">
    <property type="entry name" value="DnaJ/Hsp40 cysteine-rich domain"/>
    <property type="match status" value="1"/>
</dbReference>
<gene>
    <name evidence="1" type="ORF">QGM71_02775</name>
</gene>
<evidence type="ECO:0000313" key="1">
    <source>
        <dbReference type="EMBL" id="MEC5422414.1"/>
    </source>
</evidence>
<dbReference type="Proteomes" id="UP001335737">
    <property type="component" value="Unassembled WGS sequence"/>
</dbReference>
<sequence length="78" mass="8703">MVSYDCPTCGGNGVQEVLQVRNGNIKRFTDNCSMCFGIGSMTNGRANVDYDVGITDPDPAWRMKWGKDYKKQLSKGEF</sequence>
<dbReference type="EMBL" id="JARZFX010000001">
    <property type="protein sequence ID" value="MEC5422414.1"/>
    <property type="molecule type" value="Genomic_DNA"/>
</dbReference>
<comment type="caution">
    <text evidence="1">The sequence shown here is derived from an EMBL/GenBank/DDBJ whole genome shotgun (WGS) entry which is preliminary data.</text>
</comment>
<reference evidence="1 2" key="1">
    <citation type="journal article" date="2024" name="Int. J. Syst. Evol. Microbiol.">
        <title>Virgibacillus tibetensis sp. nov., isolated from salt lake on the Tibetan Plateau of China.</title>
        <authorList>
            <person name="Phurbu D."/>
            <person name="Liu Z.-X."/>
            <person name="Wang R."/>
            <person name="Zheng Y.-Y."/>
            <person name="Liu H.-C."/>
            <person name="Zhou Y.-G."/>
            <person name="Yu Y.-J."/>
            <person name="Li A.-H."/>
        </authorList>
    </citation>
    <scope>NUCLEOTIDE SEQUENCE [LARGE SCALE GENOMIC DNA]</scope>
    <source>
        <strain evidence="1 2">C22-A2</strain>
    </source>
</reference>
<protein>
    <recommendedName>
        <fullName evidence="3">Transcription factor zinc-finger domain-containing protein</fullName>
    </recommendedName>
</protein>
<evidence type="ECO:0000313" key="2">
    <source>
        <dbReference type="Proteomes" id="UP001335737"/>
    </source>
</evidence>
<dbReference type="Gene3D" id="2.10.230.10">
    <property type="entry name" value="Heat shock protein DnaJ, cysteine-rich domain"/>
    <property type="match status" value="1"/>
</dbReference>
<proteinExistence type="predicted"/>